<organism evidence="3 4">
    <name type="scientific">Mycobacterium phage OKCentral2016</name>
    <dbReference type="NCBI Taxonomy" id="2040289"/>
    <lineage>
        <taxon>Viruses</taxon>
        <taxon>Duplodnaviria</taxon>
        <taxon>Heunggongvirae</taxon>
        <taxon>Uroviricota</taxon>
        <taxon>Caudoviricetes</taxon>
        <taxon>Fromanvirus</taxon>
        <taxon>Fromanvirus goose</taxon>
    </lineage>
</organism>
<reference evidence="3 4" key="1">
    <citation type="submission" date="2017-08" db="EMBL/GenBank/DDBJ databases">
        <authorList>
            <person name="Patton C.J."/>
            <person name="Kotturi H."/>
            <person name="Stoner T.H."/>
            <person name="Garlena R.A."/>
            <person name="Russell D.A."/>
            <person name="Hatfull G.F."/>
        </authorList>
    </citation>
    <scope>NUCLEOTIDE SEQUENCE [LARGE SCALE GENOMIC DNA]</scope>
</reference>
<dbReference type="InterPro" id="IPR035343">
    <property type="entry name" value="Gp68"/>
</dbReference>
<evidence type="ECO:0000256" key="1">
    <source>
        <dbReference type="SAM" id="MobiDB-lite"/>
    </source>
</evidence>
<dbReference type="Pfam" id="PF17469">
    <property type="entry name" value="GP68"/>
    <property type="match status" value="1"/>
</dbReference>
<feature type="region of interest" description="Disordered" evidence="1">
    <location>
        <begin position="83"/>
        <end position="102"/>
    </location>
</feature>
<sequence>MRKHALFAFYFVQHLTSHIGDLMKKSYPDPNDPILKSAYAPHETGAVLRAHRAGRSAAWISKEMKLRPGQIMAAIRDQLEAENEASRKSLPIHDGLVKPGTQ</sequence>
<evidence type="ECO:0000313" key="4">
    <source>
        <dbReference type="Proteomes" id="UP000223409"/>
    </source>
</evidence>
<feature type="domain" description="Gp68-like predicted RNA polymerase component" evidence="2">
    <location>
        <begin position="29"/>
        <end position="99"/>
    </location>
</feature>
<dbReference type="Proteomes" id="UP000223409">
    <property type="component" value="Genome"/>
</dbReference>
<gene>
    <name evidence="3" type="primary">63</name>
    <name evidence="3" type="ORF">OKCENTRAL2016_63</name>
</gene>
<accession>A0A291AV28</accession>
<name>A0A291AV28_9CAUD</name>
<evidence type="ECO:0000259" key="2">
    <source>
        <dbReference type="Pfam" id="PF17469"/>
    </source>
</evidence>
<evidence type="ECO:0000313" key="3">
    <source>
        <dbReference type="EMBL" id="ATE84805.1"/>
    </source>
</evidence>
<protein>
    <recommendedName>
        <fullName evidence="2">Gp68-like predicted RNA polymerase component domain-containing protein</fullName>
    </recommendedName>
</protein>
<dbReference type="EMBL" id="MF773750">
    <property type="protein sequence ID" value="ATE84805.1"/>
    <property type="molecule type" value="Genomic_DNA"/>
</dbReference>
<proteinExistence type="predicted"/>